<accession>A0A645EUZ0</accession>
<comment type="caution">
    <text evidence="1">The sequence shown here is derived from an EMBL/GenBank/DDBJ whole genome shotgun (WGS) entry which is preliminary data.</text>
</comment>
<proteinExistence type="predicted"/>
<dbReference type="GO" id="GO:0003857">
    <property type="term" value="F:(3S)-3-hydroxyacyl-CoA dehydrogenase (NAD+) activity"/>
    <property type="evidence" value="ECO:0007669"/>
    <property type="project" value="UniProtKB-EC"/>
</dbReference>
<dbReference type="EMBL" id="VSSQ01051764">
    <property type="protein sequence ID" value="MPN05858.1"/>
    <property type="molecule type" value="Genomic_DNA"/>
</dbReference>
<dbReference type="AlphaFoldDB" id="A0A645EUZ0"/>
<sequence length="87" mass="9231">MAGRSGVATIKAQLVNMRDGGFISAHDFHIASLIAGVVCGGDVDAGTLVSEEYLMALERKAFCALLVHPKTQERIMGMLSTGKPVRN</sequence>
<name>A0A645EUZ0_9ZZZZ</name>
<organism evidence="1">
    <name type="scientific">bioreactor metagenome</name>
    <dbReference type="NCBI Taxonomy" id="1076179"/>
    <lineage>
        <taxon>unclassified sequences</taxon>
        <taxon>metagenomes</taxon>
        <taxon>ecological metagenomes</taxon>
    </lineage>
</organism>
<reference evidence="1" key="1">
    <citation type="submission" date="2019-08" db="EMBL/GenBank/DDBJ databases">
        <authorList>
            <person name="Kucharzyk K."/>
            <person name="Murdoch R.W."/>
            <person name="Higgins S."/>
            <person name="Loffler F."/>
        </authorList>
    </citation>
    <scope>NUCLEOTIDE SEQUENCE</scope>
</reference>
<keyword evidence="1" id="KW-0560">Oxidoreductase</keyword>
<dbReference type="EC" id="1.1.1.35" evidence="1"/>
<gene>
    <name evidence="1" type="primary">fadN_4</name>
    <name evidence="1" type="ORF">SDC9_153112</name>
</gene>
<evidence type="ECO:0000313" key="1">
    <source>
        <dbReference type="EMBL" id="MPN05858.1"/>
    </source>
</evidence>
<protein>
    <submittedName>
        <fullName evidence="1">Putative 3-hydroxyacyl-CoA dehydrogenase</fullName>
        <ecNumber evidence="1">1.1.1.35</ecNumber>
    </submittedName>
</protein>